<dbReference type="EMBL" id="JABBFZ010000005">
    <property type="protein sequence ID" value="NML31358.1"/>
    <property type="molecule type" value="Genomic_DNA"/>
</dbReference>
<evidence type="ECO:0000313" key="2">
    <source>
        <dbReference type="Proteomes" id="UP000583127"/>
    </source>
</evidence>
<organism evidence="1 2">
    <name type="scientific">Paraburkholderia antibiotica</name>
    <dbReference type="NCBI Taxonomy" id="2728839"/>
    <lineage>
        <taxon>Bacteria</taxon>
        <taxon>Pseudomonadati</taxon>
        <taxon>Pseudomonadota</taxon>
        <taxon>Betaproteobacteria</taxon>
        <taxon>Burkholderiales</taxon>
        <taxon>Burkholderiaceae</taxon>
        <taxon>Paraburkholderia</taxon>
    </lineage>
</organism>
<accession>A0A7X9ZYH4</accession>
<comment type="caution">
    <text evidence="1">The sequence shown here is derived from an EMBL/GenBank/DDBJ whole genome shotgun (WGS) entry which is preliminary data.</text>
</comment>
<evidence type="ECO:0000313" key="1">
    <source>
        <dbReference type="EMBL" id="NML31358.1"/>
    </source>
</evidence>
<reference evidence="1 2" key="1">
    <citation type="submission" date="2020-04" db="EMBL/GenBank/DDBJ databases">
        <title>Paraburkholderia sp. G-4-1-8 isolated from soil.</title>
        <authorList>
            <person name="Dahal R.H."/>
        </authorList>
    </citation>
    <scope>NUCLEOTIDE SEQUENCE [LARGE SCALE GENOMIC DNA]</scope>
    <source>
        <strain evidence="1 2">G-4-1-8</strain>
    </source>
</reference>
<protein>
    <submittedName>
        <fullName evidence="1">Uncharacterized protein</fullName>
    </submittedName>
</protein>
<gene>
    <name evidence="1" type="ORF">HHL14_11000</name>
</gene>
<keyword evidence="2" id="KW-1185">Reference proteome</keyword>
<name>A0A7X9ZYH4_9BURK</name>
<sequence length="59" mass="6254">MLAVMVGAMVWAASSVPPRSQPCPGSRFANDEPGSLNEAFFQDPADQSELLQALEACSK</sequence>
<dbReference type="Proteomes" id="UP000583127">
    <property type="component" value="Unassembled WGS sequence"/>
</dbReference>
<dbReference type="AlphaFoldDB" id="A0A7X9ZYH4"/>
<proteinExistence type="predicted"/>